<dbReference type="SUPFAM" id="SSF46689">
    <property type="entry name" value="Homeodomain-like"/>
    <property type="match status" value="1"/>
</dbReference>
<gene>
    <name evidence="4" type="ORF">BU26DRAFT_522943</name>
</gene>
<keyword evidence="1" id="KW-0862">Zinc</keyword>
<dbReference type="InterPro" id="IPR009057">
    <property type="entry name" value="Homeodomain-like_sf"/>
</dbReference>
<protein>
    <recommendedName>
        <fullName evidence="3">C2H2-type domain-containing protein</fullName>
    </recommendedName>
</protein>
<dbReference type="OrthoDB" id="10056939at2759"/>
<dbReference type="AlphaFoldDB" id="A0A6A6I1R8"/>
<dbReference type="GO" id="GO:0008270">
    <property type="term" value="F:zinc ion binding"/>
    <property type="evidence" value="ECO:0007669"/>
    <property type="project" value="UniProtKB-KW"/>
</dbReference>
<keyword evidence="5" id="KW-1185">Reference proteome</keyword>
<evidence type="ECO:0000313" key="5">
    <source>
        <dbReference type="Proteomes" id="UP000800094"/>
    </source>
</evidence>
<feature type="compositionally biased region" description="Polar residues" evidence="2">
    <location>
        <begin position="137"/>
        <end position="147"/>
    </location>
</feature>
<accession>A0A6A6I1R8</accession>
<evidence type="ECO:0000256" key="2">
    <source>
        <dbReference type="SAM" id="MobiDB-lite"/>
    </source>
</evidence>
<dbReference type="InterPro" id="IPR013087">
    <property type="entry name" value="Znf_C2H2_type"/>
</dbReference>
<organism evidence="4 5">
    <name type="scientific">Trematosphaeria pertusa</name>
    <dbReference type="NCBI Taxonomy" id="390896"/>
    <lineage>
        <taxon>Eukaryota</taxon>
        <taxon>Fungi</taxon>
        <taxon>Dikarya</taxon>
        <taxon>Ascomycota</taxon>
        <taxon>Pezizomycotina</taxon>
        <taxon>Dothideomycetes</taxon>
        <taxon>Pleosporomycetidae</taxon>
        <taxon>Pleosporales</taxon>
        <taxon>Massarineae</taxon>
        <taxon>Trematosphaeriaceae</taxon>
        <taxon>Trematosphaeria</taxon>
    </lineage>
</organism>
<keyword evidence="1" id="KW-0863">Zinc-finger</keyword>
<dbReference type="GeneID" id="54583244"/>
<feature type="domain" description="C2H2-type" evidence="3">
    <location>
        <begin position="377"/>
        <end position="400"/>
    </location>
</feature>
<dbReference type="Proteomes" id="UP000800094">
    <property type="component" value="Unassembled WGS sequence"/>
</dbReference>
<evidence type="ECO:0000259" key="3">
    <source>
        <dbReference type="PROSITE" id="PS50157"/>
    </source>
</evidence>
<dbReference type="RefSeq" id="XP_033679275.1">
    <property type="nucleotide sequence ID" value="XM_033829914.1"/>
</dbReference>
<reference evidence="4" key="1">
    <citation type="journal article" date="2020" name="Stud. Mycol.">
        <title>101 Dothideomycetes genomes: a test case for predicting lifestyles and emergence of pathogens.</title>
        <authorList>
            <person name="Haridas S."/>
            <person name="Albert R."/>
            <person name="Binder M."/>
            <person name="Bloem J."/>
            <person name="Labutti K."/>
            <person name="Salamov A."/>
            <person name="Andreopoulos B."/>
            <person name="Baker S."/>
            <person name="Barry K."/>
            <person name="Bills G."/>
            <person name="Bluhm B."/>
            <person name="Cannon C."/>
            <person name="Castanera R."/>
            <person name="Culley D."/>
            <person name="Daum C."/>
            <person name="Ezra D."/>
            <person name="Gonzalez J."/>
            <person name="Henrissat B."/>
            <person name="Kuo A."/>
            <person name="Liang C."/>
            <person name="Lipzen A."/>
            <person name="Lutzoni F."/>
            <person name="Magnuson J."/>
            <person name="Mondo S."/>
            <person name="Nolan M."/>
            <person name="Ohm R."/>
            <person name="Pangilinan J."/>
            <person name="Park H.-J."/>
            <person name="Ramirez L."/>
            <person name="Alfaro M."/>
            <person name="Sun H."/>
            <person name="Tritt A."/>
            <person name="Yoshinaga Y."/>
            <person name="Zwiers L.-H."/>
            <person name="Turgeon B."/>
            <person name="Goodwin S."/>
            <person name="Spatafora J."/>
            <person name="Crous P."/>
            <person name="Grigoriev I."/>
        </authorList>
    </citation>
    <scope>NUCLEOTIDE SEQUENCE</scope>
    <source>
        <strain evidence="4">CBS 122368</strain>
    </source>
</reference>
<evidence type="ECO:0000256" key="1">
    <source>
        <dbReference type="PROSITE-ProRule" id="PRU00042"/>
    </source>
</evidence>
<dbReference type="EMBL" id="ML987203">
    <property type="protein sequence ID" value="KAF2244271.1"/>
    <property type="molecule type" value="Genomic_DNA"/>
</dbReference>
<feature type="region of interest" description="Disordered" evidence="2">
    <location>
        <begin position="135"/>
        <end position="189"/>
    </location>
</feature>
<dbReference type="Gene3D" id="1.10.10.60">
    <property type="entry name" value="Homeodomain-like"/>
    <property type="match status" value="1"/>
</dbReference>
<keyword evidence="1" id="KW-0479">Metal-binding</keyword>
<name>A0A6A6I1R8_9PLEO</name>
<evidence type="ECO:0000313" key="4">
    <source>
        <dbReference type="EMBL" id="KAF2244271.1"/>
    </source>
</evidence>
<sequence length="542" mass="59660">MHSLLYLLLPRFFPNYLHCSLHLAIKLTVSSSLPVSDSKQNDGSSSLLTDAIFSEPIDAFCENPWTPFSKSCASPASVSASLQYAQLCDNFSAFKSDHYLWSDDDTVVCPHDLELNGVVCTGDAAKGTSLTLRCVNNPRTDATTPETPRNESEYPNLGLHHSWQPSAGCKSQKSDSSGHRGPQTSIAPIKKWLSSHASSPYASEDEVLKLASVTGHSPRQVRVCLSNLRARLLKNTSEPPNIGATSYHSDDIATARRVSRPSVHDSEESSFSPFYSSSTPDGTAGLRAVDYRSTLPQTSDLDWQVGSIVNLTGAAPIDNNQLEVPYQDWPLASTAAPARAIKRKGKRCYRSRYPTSAGGPSTSDDSSDNLRKCSERFHCTVCTKSFKDMYGWKRHESGVHDFRLTEWTCMLNGVLLDGVDCAFCGEEVDDPTHFDRHSILNCLDKDATQKTFARKDLLKQHVQQVHLAMADEATKKAFQVPHCWAKDIDAAVSNPASLWCGFCQVSLESTALRMDHVVDHFRAGLDMSGWYPQSIAEGGSNW</sequence>
<proteinExistence type="predicted"/>
<dbReference type="PROSITE" id="PS50157">
    <property type="entry name" value="ZINC_FINGER_C2H2_2"/>
    <property type="match status" value="1"/>
</dbReference>
<dbReference type="PROSITE" id="PS00028">
    <property type="entry name" value="ZINC_FINGER_C2H2_1"/>
    <property type="match status" value="1"/>
</dbReference>